<dbReference type="InterPro" id="IPR000719">
    <property type="entry name" value="Prot_kinase_dom"/>
</dbReference>
<reference evidence="19" key="1">
    <citation type="journal article" date="2023" name="Science">
        <title>Elucidation of the pathway for biosynthesis of saponin adjuvants from the soapbark tree.</title>
        <authorList>
            <person name="Reed J."/>
            <person name="Orme A."/>
            <person name="El-Demerdash A."/>
            <person name="Owen C."/>
            <person name="Martin L.B.B."/>
            <person name="Misra R.C."/>
            <person name="Kikuchi S."/>
            <person name="Rejzek M."/>
            <person name="Martin A.C."/>
            <person name="Harkess A."/>
            <person name="Leebens-Mack J."/>
            <person name="Louveau T."/>
            <person name="Stephenson M.J."/>
            <person name="Osbourn A."/>
        </authorList>
    </citation>
    <scope>NUCLEOTIDE SEQUENCE</scope>
    <source>
        <strain evidence="19">S10</strain>
    </source>
</reference>
<accession>A0AAD7Q056</accession>
<organism evidence="19 20">
    <name type="scientific">Quillaja saponaria</name>
    <name type="common">Soap bark tree</name>
    <dbReference type="NCBI Taxonomy" id="32244"/>
    <lineage>
        <taxon>Eukaryota</taxon>
        <taxon>Viridiplantae</taxon>
        <taxon>Streptophyta</taxon>
        <taxon>Embryophyta</taxon>
        <taxon>Tracheophyta</taxon>
        <taxon>Spermatophyta</taxon>
        <taxon>Magnoliopsida</taxon>
        <taxon>eudicotyledons</taxon>
        <taxon>Gunneridae</taxon>
        <taxon>Pentapetalae</taxon>
        <taxon>rosids</taxon>
        <taxon>fabids</taxon>
        <taxon>Fabales</taxon>
        <taxon>Quillajaceae</taxon>
        <taxon>Quillaja</taxon>
    </lineage>
</organism>
<keyword evidence="13" id="KW-0675">Receptor</keyword>
<evidence type="ECO:0000256" key="2">
    <source>
        <dbReference type="ARBA" id="ARBA00022527"/>
    </source>
</evidence>
<feature type="binding site" evidence="15">
    <location>
        <position position="75"/>
    </location>
    <ligand>
        <name>ATP</name>
        <dbReference type="ChEBI" id="CHEBI:30616"/>
    </ligand>
</feature>
<keyword evidence="5" id="KW-0812">Transmembrane</keyword>
<evidence type="ECO:0000256" key="17">
    <source>
        <dbReference type="SAM" id="MobiDB-lite"/>
    </source>
</evidence>
<keyword evidence="3" id="KW-0597">Phosphoprotein</keyword>
<keyword evidence="4" id="KW-0808">Transferase</keyword>
<dbReference type="GO" id="GO:0005524">
    <property type="term" value="F:ATP binding"/>
    <property type="evidence" value="ECO:0007669"/>
    <property type="project" value="UniProtKB-UniRule"/>
</dbReference>
<dbReference type="Pfam" id="PF00069">
    <property type="entry name" value="Pkinase"/>
    <property type="match status" value="1"/>
</dbReference>
<evidence type="ECO:0000256" key="7">
    <source>
        <dbReference type="ARBA" id="ARBA00022737"/>
    </source>
</evidence>
<dbReference type="InterPro" id="IPR052059">
    <property type="entry name" value="CR_Ser/Thr_kinase"/>
</dbReference>
<dbReference type="PROSITE" id="PS00108">
    <property type="entry name" value="PROTEIN_KINASE_ST"/>
    <property type="match status" value="1"/>
</dbReference>
<evidence type="ECO:0000256" key="14">
    <source>
        <dbReference type="ARBA" id="ARBA00023180"/>
    </source>
</evidence>
<feature type="domain" description="Protein kinase" evidence="18">
    <location>
        <begin position="47"/>
        <end position="364"/>
    </location>
</feature>
<feature type="compositionally biased region" description="Low complexity" evidence="17">
    <location>
        <begin position="352"/>
        <end position="366"/>
    </location>
</feature>
<dbReference type="InterPro" id="IPR008271">
    <property type="entry name" value="Ser/Thr_kinase_AS"/>
</dbReference>
<evidence type="ECO:0000256" key="10">
    <source>
        <dbReference type="ARBA" id="ARBA00022840"/>
    </source>
</evidence>
<gene>
    <name evidence="19" type="ORF">O6P43_010301</name>
</gene>
<dbReference type="FunFam" id="3.30.200.20:FF:000421">
    <property type="entry name" value="Serine/threonine-protein kinase receptor"/>
    <property type="match status" value="1"/>
</dbReference>
<evidence type="ECO:0000313" key="20">
    <source>
        <dbReference type="Proteomes" id="UP001163823"/>
    </source>
</evidence>
<evidence type="ECO:0000259" key="18">
    <source>
        <dbReference type="PROSITE" id="PS50011"/>
    </source>
</evidence>
<evidence type="ECO:0000256" key="15">
    <source>
        <dbReference type="PROSITE-ProRule" id="PRU10141"/>
    </source>
</evidence>
<dbReference type="InterPro" id="IPR017441">
    <property type="entry name" value="Protein_kinase_ATP_BS"/>
</dbReference>
<evidence type="ECO:0000256" key="8">
    <source>
        <dbReference type="ARBA" id="ARBA00022741"/>
    </source>
</evidence>
<keyword evidence="14" id="KW-0325">Glycoprotein</keyword>
<name>A0AAD7Q056_QUISA</name>
<evidence type="ECO:0000256" key="4">
    <source>
        <dbReference type="ARBA" id="ARBA00022679"/>
    </source>
</evidence>
<evidence type="ECO:0000256" key="3">
    <source>
        <dbReference type="ARBA" id="ARBA00022553"/>
    </source>
</evidence>
<dbReference type="PANTHER" id="PTHR47973">
    <property type="entry name" value="CYSTEINE-RICH RECEPTOR-LIKE PROTEIN KINASE 3"/>
    <property type="match status" value="1"/>
</dbReference>
<comment type="caution">
    <text evidence="19">The sequence shown here is derived from an EMBL/GenBank/DDBJ whole genome shotgun (WGS) entry which is preliminary data.</text>
</comment>
<dbReference type="FunFam" id="1.10.510.10:FF:000044">
    <property type="entry name" value="Putative LRR receptor-like serine/threonine-protein kinase"/>
    <property type="match status" value="1"/>
</dbReference>
<evidence type="ECO:0000313" key="19">
    <source>
        <dbReference type="EMBL" id="KAJ7972407.1"/>
    </source>
</evidence>
<evidence type="ECO:0000256" key="12">
    <source>
        <dbReference type="ARBA" id="ARBA00023136"/>
    </source>
</evidence>
<evidence type="ECO:0000256" key="16">
    <source>
        <dbReference type="RuleBase" id="RU000304"/>
    </source>
</evidence>
<evidence type="ECO:0000256" key="5">
    <source>
        <dbReference type="ARBA" id="ARBA00022692"/>
    </source>
</evidence>
<evidence type="ECO:0000256" key="1">
    <source>
        <dbReference type="ARBA" id="ARBA00004167"/>
    </source>
</evidence>
<protein>
    <submittedName>
        <fullName evidence="19">Serine/threonine protein kinase</fullName>
    </submittedName>
</protein>
<dbReference type="Proteomes" id="UP001163823">
    <property type="component" value="Chromosome 4"/>
</dbReference>
<comment type="subcellular location">
    <subcellularLocation>
        <location evidence="1">Membrane</location>
        <topology evidence="1">Single-pass membrane protein</topology>
    </subcellularLocation>
</comment>
<keyword evidence="10 15" id="KW-0067">ATP-binding</keyword>
<keyword evidence="6" id="KW-0732">Signal</keyword>
<keyword evidence="20" id="KW-1185">Reference proteome</keyword>
<evidence type="ECO:0000256" key="11">
    <source>
        <dbReference type="ARBA" id="ARBA00022989"/>
    </source>
</evidence>
<dbReference type="AlphaFoldDB" id="A0AAD7Q056"/>
<evidence type="ECO:0000256" key="6">
    <source>
        <dbReference type="ARBA" id="ARBA00022729"/>
    </source>
</evidence>
<dbReference type="SUPFAM" id="SSF56112">
    <property type="entry name" value="Protein kinase-like (PK-like)"/>
    <property type="match status" value="1"/>
</dbReference>
<dbReference type="InterPro" id="IPR011009">
    <property type="entry name" value="Kinase-like_dom_sf"/>
</dbReference>
<dbReference type="Gene3D" id="1.10.510.10">
    <property type="entry name" value="Transferase(Phosphotransferase) domain 1"/>
    <property type="match status" value="1"/>
</dbReference>
<dbReference type="PROSITE" id="PS00107">
    <property type="entry name" value="PROTEIN_KINASE_ATP"/>
    <property type="match status" value="1"/>
</dbReference>
<dbReference type="PROSITE" id="PS50011">
    <property type="entry name" value="PROTEIN_KINASE_DOM"/>
    <property type="match status" value="1"/>
</dbReference>
<keyword evidence="8 15" id="KW-0547">Nucleotide-binding</keyword>
<feature type="region of interest" description="Disordered" evidence="17">
    <location>
        <begin position="351"/>
        <end position="372"/>
    </location>
</feature>
<keyword evidence="11" id="KW-1133">Transmembrane helix</keyword>
<keyword evidence="2 16" id="KW-0723">Serine/threonine-protein kinase</keyword>
<dbReference type="SMART" id="SM00220">
    <property type="entry name" value="S_TKc"/>
    <property type="match status" value="1"/>
</dbReference>
<evidence type="ECO:0000256" key="9">
    <source>
        <dbReference type="ARBA" id="ARBA00022777"/>
    </source>
</evidence>
<dbReference type="Gene3D" id="3.30.200.20">
    <property type="entry name" value="Phosphorylase Kinase, domain 1"/>
    <property type="match status" value="1"/>
</dbReference>
<dbReference type="CDD" id="cd14066">
    <property type="entry name" value="STKc_IRAK"/>
    <property type="match status" value="1"/>
</dbReference>
<keyword evidence="12" id="KW-0472">Membrane</keyword>
<dbReference type="EMBL" id="JARAOO010000004">
    <property type="protein sequence ID" value="KAJ7972407.1"/>
    <property type="molecule type" value="Genomic_DNA"/>
</dbReference>
<keyword evidence="7" id="KW-0677">Repeat</keyword>
<dbReference type="GO" id="GO:0004674">
    <property type="term" value="F:protein serine/threonine kinase activity"/>
    <property type="evidence" value="ECO:0007669"/>
    <property type="project" value="UniProtKB-KW"/>
</dbReference>
<proteinExistence type="inferred from homology"/>
<dbReference type="GO" id="GO:0016020">
    <property type="term" value="C:membrane"/>
    <property type="evidence" value="ECO:0007669"/>
    <property type="project" value="UniProtKB-SubCell"/>
</dbReference>
<dbReference type="KEGG" id="qsa:O6P43_010301"/>
<comment type="similarity">
    <text evidence="16">Belongs to the protein kinase superfamily.</text>
</comment>
<keyword evidence="9 19" id="KW-0418">Kinase</keyword>
<sequence length="372" mass="41786">MKIPCYFPSCFSSQPAIDQSRHDPGGHNDGNFRLFTYNELKSATNSFHFSNKVGQGGFGSVYKGRLRDGVFVAAKVLAVEPESMRGEREFIAELAALSDIKHENLVPLRGCCVEGANRYLVYDYMENNSLTQSLLGGEQNRMKFSWDVRRKVSIGVACGLRHLHEEVKPHIVHRDIKARNILLDQNFNPRVSDFGLAKLLGEEHSHISTRVAGTMGYLAPEYAVTGHLTRKSDVYSFGVLLLEIVTGQAVVDLGEDYKEHFLVEKAWEAYQTNSLLQMVDPILSKDFHEEEAIMFLKLGLLCVQETSSLRPRMSVAVEILTKTRDIRDVPISKPGFIADFMKIKMARRHSLQESSSSGPSSNYIWSPAKVGR</sequence>
<evidence type="ECO:0000256" key="13">
    <source>
        <dbReference type="ARBA" id="ARBA00023170"/>
    </source>
</evidence>